<dbReference type="PANTHER" id="PTHR21040:SF8">
    <property type="entry name" value="BCDNA.GH04120"/>
    <property type="match status" value="1"/>
</dbReference>
<dbReference type="Pfam" id="PF18088">
    <property type="entry name" value="Glyco_H_20C_C"/>
    <property type="match status" value="1"/>
</dbReference>
<organism evidence="5 6">
    <name type="scientific">Paenibacillus athensensis</name>
    <dbReference type="NCBI Taxonomy" id="1967502"/>
    <lineage>
        <taxon>Bacteria</taxon>
        <taxon>Bacillati</taxon>
        <taxon>Bacillota</taxon>
        <taxon>Bacilli</taxon>
        <taxon>Bacillales</taxon>
        <taxon>Paenibacillaceae</taxon>
        <taxon>Paenibacillus</taxon>
    </lineage>
</organism>
<dbReference type="Gene3D" id="3.20.20.80">
    <property type="entry name" value="Glycosidases"/>
    <property type="match status" value="1"/>
</dbReference>
<dbReference type="InterPro" id="IPR015883">
    <property type="entry name" value="Glyco_hydro_20_cat"/>
</dbReference>
<evidence type="ECO:0000259" key="4">
    <source>
        <dbReference type="Pfam" id="PF18088"/>
    </source>
</evidence>
<dbReference type="InterPro" id="IPR041063">
    <property type="entry name" value="Glyco_H_20C_C"/>
</dbReference>
<proteinExistence type="inferred from homology"/>
<evidence type="ECO:0000313" key="5">
    <source>
        <dbReference type="EMBL" id="TFE85832.1"/>
    </source>
</evidence>
<dbReference type="InterPro" id="IPR038901">
    <property type="entry name" value="HEXDC-like"/>
</dbReference>
<dbReference type="EMBL" id="MYFO01000023">
    <property type="protein sequence ID" value="TFE85832.1"/>
    <property type="molecule type" value="Genomic_DNA"/>
</dbReference>
<evidence type="ECO:0000256" key="2">
    <source>
        <dbReference type="ARBA" id="ARBA00022801"/>
    </source>
</evidence>
<dbReference type="InterPro" id="IPR017853">
    <property type="entry name" value="GH"/>
</dbReference>
<dbReference type="RefSeq" id="WP_407946113.1">
    <property type="nucleotide sequence ID" value="NZ_MYFO02000002.1"/>
</dbReference>
<accession>A0A4Y8PZQ8</accession>
<dbReference type="SUPFAM" id="SSF51445">
    <property type="entry name" value="(Trans)glycosidases"/>
    <property type="match status" value="1"/>
</dbReference>
<dbReference type="AlphaFoldDB" id="A0A4Y8PZQ8"/>
<reference evidence="5 6" key="1">
    <citation type="submission" date="2017-03" db="EMBL/GenBank/DDBJ databases">
        <title>Isolation of Levoglucosan Utilizing Bacteria.</title>
        <authorList>
            <person name="Arya A.S."/>
        </authorList>
    </citation>
    <scope>NUCLEOTIDE SEQUENCE [LARGE SCALE GENOMIC DNA]</scope>
    <source>
        <strain evidence="5 6">MEC069</strain>
    </source>
</reference>
<evidence type="ECO:0000259" key="3">
    <source>
        <dbReference type="Pfam" id="PF00728"/>
    </source>
</evidence>
<dbReference type="GO" id="GO:0004563">
    <property type="term" value="F:beta-N-acetylhexosaminidase activity"/>
    <property type="evidence" value="ECO:0007669"/>
    <property type="project" value="UniProtKB-ARBA"/>
</dbReference>
<name>A0A4Y8PZQ8_9BACL</name>
<feature type="domain" description="Glycoside hydrolase family 20 catalytic" evidence="3">
    <location>
        <begin position="120"/>
        <end position="313"/>
    </location>
</feature>
<evidence type="ECO:0000313" key="6">
    <source>
        <dbReference type="Proteomes" id="UP000298246"/>
    </source>
</evidence>
<dbReference type="CDD" id="cd06565">
    <property type="entry name" value="GH20_GcnA-like"/>
    <property type="match status" value="1"/>
</dbReference>
<sequence>MLNELPEELQPGFALAAPRIGLSIAPEGIPLRIEADLQSPEALEVSWDGSAAVIRYGSKHLFFRAISLLVQMWNPQTPTQSAAQTFAPSTQPIAQQEPGYRSPDTTPFCLQETRRFDRIGPMLDLSRNAVLTVDGFRELLPMLALMGMNTILLYMEDTYVVESEPYFGYMRGRYTQEELRAIDDCADLFGIEAIPCMQTLAHLEEFLKWDAARPYRDTKGALLVGQDETNRLVERMIEAVSTPFRSRTVHLGMDEAEELGRGAYLERIGHVERFELMSRHLDVVLDITRRKGLAPMLWSDMFLKLASATGSDYYDTDTQIPAAMANRIPKDATLVYWDYVHTEPEDYRKLIAAHRPLGCPLAFAGAVWIFNTFGVNYGLSLKASDEALLVCKQEGIREAYATLWGDDGNEGHPFAALLGLQLYAEHAYCAERPDREVIAQRVKLITGIDAEAFLLLKELDETPGSEPDNRKQSNPSKFLLYQDVLLGLFDRQIDGLPLNAHYEQLESKLREAHTQTATAGGVPGLFEMPEKLCAVLKHKSELGLTLKRAYDQGDRDALRHAARHKLPQIAEAVRELREAHRRQWLSRFKPFGWEVLDIRYGGVISRLESAARRLSDYTEGRIARIEELEQERLPYSPVNRFNGQGVGWCSYYYRMATPNVFFHVLNPF</sequence>
<protein>
    <submittedName>
        <fullName evidence="5">Beta-N-acetylhexosaminidase</fullName>
    </submittedName>
</protein>
<comment type="similarity">
    <text evidence="1">Belongs to the glycosyl hydrolase 20 family.</text>
</comment>
<dbReference type="PANTHER" id="PTHR21040">
    <property type="entry name" value="BCDNA.GH04120"/>
    <property type="match status" value="1"/>
</dbReference>
<gene>
    <name evidence="5" type="ORF">B5M42_16610</name>
</gene>
<dbReference type="Gene3D" id="1.20.120.670">
    <property type="entry name" value="N-acetyl-b-d-glucoasminidase"/>
    <property type="match status" value="1"/>
</dbReference>
<dbReference type="GO" id="GO:0005975">
    <property type="term" value="P:carbohydrate metabolic process"/>
    <property type="evidence" value="ECO:0007669"/>
    <property type="project" value="InterPro"/>
</dbReference>
<keyword evidence="2" id="KW-0378">Hydrolase</keyword>
<comment type="caution">
    <text evidence="5">The sequence shown here is derived from an EMBL/GenBank/DDBJ whole genome shotgun (WGS) entry which is preliminary data.</text>
</comment>
<evidence type="ECO:0000256" key="1">
    <source>
        <dbReference type="ARBA" id="ARBA00006285"/>
    </source>
</evidence>
<keyword evidence="6" id="KW-1185">Reference proteome</keyword>
<dbReference type="Pfam" id="PF00728">
    <property type="entry name" value="Glyco_hydro_20"/>
    <property type="match status" value="1"/>
</dbReference>
<dbReference type="Proteomes" id="UP000298246">
    <property type="component" value="Unassembled WGS sequence"/>
</dbReference>
<feature type="domain" description="Glycoside Hydrolase 20C C-terminal" evidence="4">
    <location>
        <begin position="451"/>
        <end position="641"/>
    </location>
</feature>